<keyword evidence="7 8" id="KW-0687">Ribonucleoprotein</keyword>
<evidence type="ECO:0000256" key="3">
    <source>
        <dbReference type="ARBA" id="ARBA00022771"/>
    </source>
</evidence>
<dbReference type="Proteomes" id="UP001176517">
    <property type="component" value="Unassembled WGS sequence"/>
</dbReference>
<dbReference type="InterPro" id="IPR013085">
    <property type="entry name" value="U1-CZ_Znf_C2H2"/>
</dbReference>
<evidence type="ECO:0000256" key="2">
    <source>
        <dbReference type="ARBA" id="ARBA00022723"/>
    </source>
</evidence>
<dbReference type="Pfam" id="PF06220">
    <property type="entry name" value="zf-U1"/>
    <property type="match status" value="1"/>
</dbReference>
<dbReference type="PROSITE" id="PS50171">
    <property type="entry name" value="ZF_MATRIN"/>
    <property type="match status" value="1"/>
</dbReference>
<evidence type="ECO:0000256" key="1">
    <source>
        <dbReference type="ARBA" id="ARBA00004123"/>
    </source>
</evidence>
<dbReference type="AlphaFoldDB" id="A0AAN6K0F9"/>
<dbReference type="SMART" id="SM00451">
    <property type="entry name" value="ZnF_U1"/>
    <property type="match status" value="1"/>
</dbReference>
<evidence type="ECO:0000256" key="9">
    <source>
        <dbReference type="SAM" id="MobiDB-lite"/>
    </source>
</evidence>
<dbReference type="GO" id="GO:0000387">
    <property type="term" value="P:spliceosomal snRNP assembly"/>
    <property type="evidence" value="ECO:0007669"/>
    <property type="project" value="UniProtKB-UniRule"/>
</dbReference>
<feature type="compositionally biased region" description="Pro residues" evidence="9">
    <location>
        <begin position="145"/>
        <end position="210"/>
    </location>
</feature>
<dbReference type="PANTHER" id="PTHR31148:SF1">
    <property type="entry name" value="U1 SMALL NUCLEAR RIBONUCLEOPROTEIN C"/>
    <property type="match status" value="1"/>
</dbReference>
<dbReference type="GO" id="GO:0005685">
    <property type="term" value="C:U1 snRNP"/>
    <property type="evidence" value="ECO:0007669"/>
    <property type="project" value="UniProtKB-UniRule"/>
</dbReference>
<dbReference type="PANTHER" id="PTHR31148">
    <property type="entry name" value="U1 SMALL NUCLEAR RIBONUCLEOPROTEIN C"/>
    <property type="match status" value="1"/>
</dbReference>
<evidence type="ECO:0000256" key="5">
    <source>
        <dbReference type="ARBA" id="ARBA00022884"/>
    </source>
</evidence>
<dbReference type="GO" id="GO:0008270">
    <property type="term" value="F:zinc ion binding"/>
    <property type="evidence" value="ECO:0007669"/>
    <property type="project" value="UniProtKB-UniRule"/>
</dbReference>
<keyword evidence="12" id="KW-1185">Reference proteome</keyword>
<comment type="caution">
    <text evidence="11">The sequence shown here is derived from an EMBL/GenBank/DDBJ whole genome shotgun (WGS) entry which is preliminary data.</text>
</comment>
<evidence type="ECO:0000259" key="10">
    <source>
        <dbReference type="PROSITE" id="PS50171"/>
    </source>
</evidence>
<dbReference type="GO" id="GO:0030619">
    <property type="term" value="F:U1 snRNA binding"/>
    <property type="evidence" value="ECO:0007669"/>
    <property type="project" value="UniProtKB-UniRule"/>
</dbReference>
<feature type="region of interest" description="Disordered" evidence="9">
    <location>
        <begin position="71"/>
        <end position="210"/>
    </location>
</feature>
<dbReference type="PIRSF" id="PIRSF037969">
    <property type="entry name" value="U1_snRNP-C"/>
    <property type="match status" value="1"/>
</dbReference>
<feature type="compositionally biased region" description="Gly residues" evidence="9">
    <location>
        <begin position="122"/>
        <end position="143"/>
    </location>
</feature>
<gene>
    <name evidence="11" type="primary">YHC1</name>
    <name evidence="11" type="ORF">OC846_000964</name>
</gene>
<evidence type="ECO:0000313" key="11">
    <source>
        <dbReference type="EMBL" id="KAK0556775.1"/>
    </source>
</evidence>
<evidence type="ECO:0000256" key="4">
    <source>
        <dbReference type="ARBA" id="ARBA00022833"/>
    </source>
</evidence>
<evidence type="ECO:0000256" key="6">
    <source>
        <dbReference type="ARBA" id="ARBA00023242"/>
    </source>
</evidence>
<dbReference type="GO" id="GO:0000243">
    <property type="term" value="C:commitment complex"/>
    <property type="evidence" value="ECO:0007669"/>
    <property type="project" value="UniProtKB-UniRule"/>
</dbReference>
<sequence length="210" mass="21499">MGKNKHYCDYCDVLLTHNSIAVRKAHNAGRNHLANVRDYYQQALNENPPLTQSIFDGIMKHYEEAQVPPPPEATAMGPPSMLFGSGPLSGQGPNMFGRGPPGGGGGYGGPSNGYSRGPPPGYGGGGGGGYQPRMGGGPPGGYQNGPPPGMMNGPPPHMRGPPPGMGGPGGPPPGGMPNFSQPPPNFSQPPPNFSQPPPTFSQPPPGFGGR</sequence>
<keyword evidence="2 8" id="KW-0479">Metal-binding</keyword>
<keyword evidence="4 8" id="KW-0862">Zinc</keyword>
<dbReference type="EMBL" id="JAPDMZ010000011">
    <property type="protein sequence ID" value="KAK0556775.1"/>
    <property type="molecule type" value="Genomic_DNA"/>
</dbReference>
<comment type="function">
    <text evidence="8">Component of the spliceosomal U1 snRNP, which is essential for recognition of the pre-mRNA 5' splice-site and the subsequent assembly of the spliceosome. U1-C is directly involved in initial 5' splice-site recognition for both constitutive and regulated alternative splicing. The interaction with the 5' splice-site seems to precede base-pairing between the pre-mRNA and the U1 snRNA. Stimulates commitment or early (E) complex formation by stabilizing the base pairing of the 5' end of the U1 snRNA and the 5' splice-site region.</text>
</comment>
<dbReference type="GO" id="GO:0003729">
    <property type="term" value="F:mRNA binding"/>
    <property type="evidence" value="ECO:0007669"/>
    <property type="project" value="UniProtKB-UniRule"/>
</dbReference>
<dbReference type="SUPFAM" id="SSF57667">
    <property type="entry name" value="beta-beta-alpha zinc fingers"/>
    <property type="match status" value="1"/>
</dbReference>
<evidence type="ECO:0000256" key="8">
    <source>
        <dbReference type="HAMAP-Rule" id="MF_03153"/>
    </source>
</evidence>
<proteinExistence type="inferred from homology"/>
<comment type="similarity">
    <text evidence="8">Belongs to the U1 small nuclear ribonucleoprotein C family.</text>
</comment>
<keyword evidence="6 8" id="KW-0539">Nucleus</keyword>
<dbReference type="InterPro" id="IPR036236">
    <property type="entry name" value="Znf_C2H2_sf"/>
</dbReference>
<comment type="subunit">
    <text evidence="8">U1 snRNP is composed of the 7 core Sm proteins B/B', D1, D2, D3, E, F and G that assemble in a heptameric protein ring on the Sm site of the small nuclear RNA to form the core snRNP, and at least 3 U1 snRNP-specific proteins U1-70K, U1-A and U1-C. U1-C interacts with U1 snRNA and the 5' splice-site region of the pre-mRNA.</text>
</comment>
<name>A0AAN6K0F9_9BASI</name>
<keyword evidence="3 8" id="KW-0863">Zinc-finger</keyword>
<feature type="domain" description="Matrin-type" evidence="10">
    <location>
        <begin position="6"/>
        <end position="38"/>
    </location>
</feature>
<reference evidence="11" key="1">
    <citation type="journal article" date="2023" name="PhytoFront">
        <title>Draft Genome Resources of Seven Strains of Tilletia horrida, Causal Agent of Kernel Smut of Rice.</title>
        <authorList>
            <person name="Khanal S."/>
            <person name="Antony Babu S."/>
            <person name="Zhou X.G."/>
        </authorList>
    </citation>
    <scope>NUCLEOTIDE SEQUENCE</scope>
    <source>
        <strain evidence="11">TX6</strain>
    </source>
</reference>
<protein>
    <recommendedName>
        <fullName evidence="8">U1 small nuclear ribonucleoprotein C</fullName>
        <shortName evidence="8">U1 snRNP C</shortName>
        <shortName evidence="8">U1-C</shortName>
        <shortName evidence="8">U1C</shortName>
    </recommendedName>
</protein>
<dbReference type="InterPro" id="IPR003604">
    <property type="entry name" value="Matrin/U1-like-C_Znf_C2H2"/>
</dbReference>
<evidence type="ECO:0000313" key="12">
    <source>
        <dbReference type="Proteomes" id="UP001176517"/>
    </source>
</evidence>
<dbReference type="Gene3D" id="3.30.160.60">
    <property type="entry name" value="Classic Zinc Finger"/>
    <property type="match status" value="1"/>
</dbReference>
<evidence type="ECO:0000256" key="7">
    <source>
        <dbReference type="ARBA" id="ARBA00023274"/>
    </source>
</evidence>
<dbReference type="GO" id="GO:0030627">
    <property type="term" value="F:pre-mRNA 5'-splice site binding"/>
    <property type="evidence" value="ECO:0007669"/>
    <property type="project" value="InterPro"/>
</dbReference>
<dbReference type="GO" id="GO:0071004">
    <property type="term" value="C:U2-type prespliceosome"/>
    <property type="evidence" value="ECO:0007669"/>
    <property type="project" value="UniProtKB-UniRule"/>
</dbReference>
<dbReference type="InterPro" id="IPR000690">
    <property type="entry name" value="Matrin/U1-C_Znf_C2H2"/>
</dbReference>
<organism evidence="11 12">
    <name type="scientific">Tilletia horrida</name>
    <dbReference type="NCBI Taxonomy" id="155126"/>
    <lineage>
        <taxon>Eukaryota</taxon>
        <taxon>Fungi</taxon>
        <taxon>Dikarya</taxon>
        <taxon>Basidiomycota</taxon>
        <taxon>Ustilaginomycotina</taxon>
        <taxon>Exobasidiomycetes</taxon>
        <taxon>Tilletiales</taxon>
        <taxon>Tilletiaceae</taxon>
        <taxon>Tilletia</taxon>
    </lineage>
</organism>
<dbReference type="HAMAP" id="MF_03153">
    <property type="entry name" value="U1_C"/>
    <property type="match status" value="1"/>
</dbReference>
<accession>A0AAN6K0F9</accession>
<dbReference type="InterPro" id="IPR017340">
    <property type="entry name" value="U1_snRNP-C"/>
</dbReference>
<comment type="subcellular location">
    <subcellularLocation>
        <location evidence="1 8">Nucleus</location>
    </subcellularLocation>
</comment>
<keyword evidence="5 8" id="KW-0694">RNA-binding</keyword>
<dbReference type="GO" id="GO:0000395">
    <property type="term" value="P:mRNA 5'-splice site recognition"/>
    <property type="evidence" value="ECO:0007669"/>
    <property type="project" value="UniProtKB-UniRule"/>
</dbReference>
<feature type="compositionally biased region" description="Gly residues" evidence="9">
    <location>
        <begin position="99"/>
        <end position="111"/>
    </location>
</feature>